<gene>
    <name evidence="3" type="ORF">niasHS_010101</name>
</gene>
<evidence type="ECO:0000313" key="3">
    <source>
        <dbReference type="EMBL" id="KAL3085032.1"/>
    </source>
</evidence>
<protein>
    <recommendedName>
        <fullName evidence="2">DFDF domain-containing protein</fullName>
    </recommendedName>
</protein>
<dbReference type="Gene3D" id="2.30.30.100">
    <property type="match status" value="1"/>
</dbReference>
<dbReference type="PANTHER" id="PTHR45762:SF3">
    <property type="entry name" value="ZINC-FINGER PROTEIN AT 72D, ISOFORM B"/>
    <property type="match status" value="1"/>
</dbReference>
<dbReference type="Proteomes" id="UP001620645">
    <property type="component" value="Unassembled WGS sequence"/>
</dbReference>
<evidence type="ECO:0000256" key="1">
    <source>
        <dbReference type="SAM" id="MobiDB-lite"/>
    </source>
</evidence>
<evidence type="ECO:0000313" key="4">
    <source>
        <dbReference type="Proteomes" id="UP001620645"/>
    </source>
</evidence>
<sequence>MESTSAEDETTKCDKATAEFCGSLVRLDCGTEGVYQGVVLKVDPTNAQITIEKPFRDGVSLGNQVIQIPGQLIIEVLVVRMPLSCSQTKQIKHFLVPMNTSKRAPNLSHKNFKSSPIAVQGNRSVSILQKSKPKQPLNSKAAPFVPSNQKSFPNKPIAPNQKSTQVYKQTVGMRLKALGKPISTVGGNVPLKKVVGVTGTKFVGGTTLTTTGEELKTGGNPANVVTGAMKPQDLEKALLADVDIKPIGQEYIEEETDTNGKFLNYNCKLCDCKLSDKNAKGIHLKGRRHRLQYKQKVDPSLKVEMKQWGGKKQQQKHKFGGPGAYAMSYQPPPQQPRPFVPMQRGHEIMDDEHVVHKLQQIQLSMDEGPTGMPAVDCLNGYRTDCFGESCVGNQRNGNWVNKSAGGDNYNKEFRKKRYGLTHQNQDVQQQFCEVFKISCAGQAAFVSGASPARFHCQEDHPISGRHSTGSIPSRRRPSPADSVRSEPTKSLSPLNTSSISATPTRAPLNHQTFGEFKLFREQQQAIPMRLQVNHRRNIHGEYGPTGMPAVDCLNGYRSYTDRCGEFFMGDPLDPNMETDFDFAGNLALFDKAEFNRETENVFHGLDSAGDCSRNYRNDENVLQDSSRVISWTKNTTADDDDNQNNSTSSTIG</sequence>
<accession>A0ABD2J0Y2</accession>
<dbReference type="PROSITE" id="PS51512">
    <property type="entry name" value="DFDF"/>
    <property type="match status" value="1"/>
</dbReference>
<feature type="region of interest" description="Disordered" evidence="1">
    <location>
        <begin position="633"/>
        <end position="652"/>
    </location>
</feature>
<feature type="compositionally biased region" description="Low complexity" evidence="1">
    <location>
        <begin position="643"/>
        <end position="652"/>
    </location>
</feature>
<dbReference type="PANTHER" id="PTHR45762">
    <property type="entry name" value="ZINC FINGER RNA-BINDING PROTEIN"/>
    <property type="match status" value="1"/>
</dbReference>
<feature type="domain" description="DFDF" evidence="2">
    <location>
        <begin position="568"/>
        <end position="604"/>
    </location>
</feature>
<evidence type="ECO:0000259" key="2">
    <source>
        <dbReference type="PROSITE" id="PS51512"/>
    </source>
</evidence>
<dbReference type="SUPFAM" id="SSF57667">
    <property type="entry name" value="beta-beta-alpha zinc fingers"/>
    <property type="match status" value="1"/>
</dbReference>
<feature type="region of interest" description="Disordered" evidence="1">
    <location>
        <begin position="131"/>
        <end position="160"/>
    </location>
</feature>
<name>A0ABD2J0Y2_HETSC</name>
<organism evidence="3 4">
    <name type="scientific">Heterodera schachtii</name>
    <name type="common">Sugarbeet cyst nematode worm</name>
    <name type="synonym">Tylenchus schachtii</name>
    <dbReference type="NCBI Taxonomy" id="97005"/>
    <lineage>
        <taxon>Eukaryota</taxon>
        <taxon>Metazoa</taxon>
        <taxon>Ecdysozoa</taxon>
        <taxon>Nematoda</taxon>
        <taxon>Chromadorea</taxon>
        <taxon>Rhabditida</taxon>
        <taxon>Tylenchina</taxon>
        <taxon>Tylenchomorpha</taxon>
        <taxon>Tylenchoidea</taxon>
        <taxon>Heteroderidae</taxon>
        <taxon>Heteroderinae</taxon>
        <taxon>Heterodera</taxon>
    </lineage>
</organism>
<feature type="compositionally biased region" description="Polar residues" evidence="1">
    <location>
        <begin position="488"/>
        <end position="503"/>
    </location>
</feature>
<proteinExistence type="predicted"/>
<dbReference type="EMBL" id="JBICCN010000232">
    <property type="protein sequence ID" value="KAL3085032.1"/>
    <property type="molecule type" value="Genomic_DNA"/>
</dbReference>
<dbReference type="AlphaFoldDB" id="A0ABD2J0Y2"/>
<dbReference type="InterPro" id="IPR025762">
    <property type="entry name" value="DFDF"/>
</dbReference>
<comment type="caution">
    <text evidence="3">The sequence shown here is derived from an EMBL/GenBank/DDBJ whole genome shotgun (WGS) entry which is preliminary data.</text>
</comment>
<feature type="region of interest" description="Disordered" evidence="1">
    <location>
        <begin position="456"/>
        <end position="507"/>
    </location>
</feature>
<dbReference type="InterPro" id="IPR036236">
    <property type="entry name" value="Znf_C2H2_sf"/>
</dbReference>
<reference evidence="3 4" key="1">
    <citation type="submission" date="2024-10" db="EMBL/GenBank/DDBJ databases">
        <authorList>
            <person name="Kim D."/>
        </authorList>
    </citation>
    <scope>NUCLEOTIDE SEQUENCE [LARGE SCALE GENOMIC DNA]</scope>
    <source>
        <strain evidence="3">Taebaek</strain>
    </source>
</reference>
<keyword evidence="4" id="KW-1185">Reference proteome</keyword>